<accession>A0A5C3K8M7</accession>
<feature type="non-terminal residue" evidence="1">
    <location>
        <position position="1"/>
    </location>
</feature>
<evidence type="ECO:0000313" key="1">
    <source>
        <dbReference type="EMBL" id="TFK16406.1"/>
    </source>
</evidence>
<evidence type="ECO:0000313" key="2">
    <source>
        <dbReference type="Proteomes" id="UP000307440"/>
    </source>
</evidence>
<protein>
    <submittedName>
        <fullName evidence="1">Uncharacterized protein</fullName>
    </submittedName>
</protein>
<gene>
    <name evidence="1" type="ORF">FA15DRAFT_607389</name>
</gene>
<dbReference type="EMBL" id="ML210841">
    <property type="protein sequence ID" value="TFK16406.1"/>
    <property type="molecule type" value="Genomic_DNA"/>
</dbReference>
<sequence>HPGSMVQVGLNMGPWHARVFGYAASFTRKLTPETMQGEDNNLIGAMSLCWNMFRKFVPLDVTDEVVAFLNSCMMAADPSGVGTGFELHIQDKVYHFSEAGCCPPEGTAARGYQV</sequence>
<dbReference type="AlphaFoldDB" id="A0A5C3K8M7"/>
<keyword evidence="2" id="KW-1185">Reference proteome</keyword>
<dbReference type="Proteomes" id="UP000307440">
    <property type="component" value="Unassembled WGS sequence"/>
</dbReference>
<proteinExistence type="predicted"/>
<dbReference type="OrthoDB" id="2684108at2759"/>
<organism evidence="1 2">
    <name type="scientific">Coprinopsis marcescibilis</name>
    <name type="common">Agaric fungus</name>
    <name type="synonym">Psathyrella marcescibilis</name>
    <dbReference type="NCBI Taxonomy" id="230819"/>
    <lineage>
        <taxon>Eukaryota</taxon>
        <taxon>Fungi</taxon>
        <taxon>Dikarya</taxon>
        <taxon>Basidiomycota</taxon>
        <taxon>Agaricomycotina</taxon>
        <taxon>Agaricomycetes</taxon>
        <taxon>Agaricomycetidae</taxon>
        <taxon>Agaricales</taxon>
        <taxon>Agaricineae</taxon>
        <taxon>Psathyrellaceae</taxon>
        <taxon>Coprinopsis</taxon>
    </lineage>
</organism>
<reference evidence="1 2" key="1">
    <citation type="journal article" date="2019" name="Nat. Ecol. Evol.">
        <title>Megaphylogeny resolves global patterns of mushroom evolution.</title>
        <authorList>
            <person name="Varga T."/>
            <person name="Krizsan K."/>
            <person name="Foldi C."/>
            <person name="Dima B."/>
            <person name="Sanchez-Garcia M."/>
            <person name="Sanchez-Ramirez S."/>
            <person name="Szollosi G.J."/>
            <person name="Szarkandi J.G."/>
            <person name="Papp V."/>
            <person name="Albert L."/>
            <person name="Andreopoulos W."/>
            <person name="Angelini C."/>
            <person name="Antonin V."/>
            <person name="Barry K.W."/>
            <person name="Bougher N.L."/>
            <person name="Buchanan P."/>
            <person name="Buyck B."/>
            <person name="Bense V."/>
            <person name="Catcheside P."/>
            <person name="Chovatia M."/>
            <person name="Cooper J."/>
            <person name="Damon W."/>
            <person name="Desjardin D."/>
            <person name="Finy P."/>
            <person name="Geml J."/>
            <person name="Haridas S."/>
            <person name="Hughes K."/>
            <person name="Justo A."/>
            <person name="Karasinski D."/>
            <person name="Kautmanova I."/>
            <person name="Kiss B."/>
            <person name="Kocsube S."/>
            <person name="Kotiranta H."/>
            <person name="LaButti K.M."/>
            <person name="Lechner B.E."/>
            <person name="Liimatainen K."/>
            <person name="Lipzen A."/>
            <person name="Lukacs Z."/>
            <person name="Mihaltcheva S."/>
            <person name="Morgado L.N."/>
            <person name="Niskanen T."/>
            <person name="Noordeloos M.E."/>
            <person name="Ohm R.A."/>
            <person name="Ortiz-Santana B."/>
            <person name="Ovrebo C."/>
            <person name="Racz N."/>
            <person name="Riley R."/>
            <person name="Savchenko A."/>
            <person name="Shiryaev A."/>
            <person name="Soop K."/>
            <person name="Spirin V."/>
            <person name="Szebenyi C."/>
            <person name="Tomsovsky M."/>
            <person name="Tulloss R.E."/>
            <person name="Uehling J."/>
            <person name="Grigoriev I.V."/>
            <person name="Vagvolgyi C."/>
            <person name="Papp T."/>
            <person name="Martin F.M."/>
            <person name="Miettinen O."/>
            <person name="Hibbett D.S."/>
            <person name="Nagy L.G."/>
        </authorList>
    </citation>
    <scope>NUCLEOTIDE SEQUENCE [LARGE SCALE GENOMIC DNA]</scope>
    <source>
        <strain evidence="1 2">CBS 121175</strain>
    </source>
</reference>
<name>A0A5C3K8M7_COPMA</name>
<dbReference type="STRING" id="230819.A0A5C3K8M7"/>